<dbReference type="InterPro" id="IPR053134">
    <property type="entry name" value="RNA-dir_DNA_polymerase"/>
</dbReference>
<dbReference type="PANTHER" id="PTHR24559:SF444">
    <property type="entry name" value="REVERSE TRANSCRIPTASE DOMAIN-CONTAINING PROTEIN"/>
    <property type="match status" value="1"/>
</dbReference>
<dbReference type="GeneID" id="106763532"/>
<dbReference type="STRING" id="3916.A0A1S3UB53"/>
<dbReference type="RefSeq" id="XP_014503199.1">
    <property type="nucleotide sequence ID" value="XM_014647713.1"/>
</dbReference>
<evidence type="ECO:0000313" key="2">
    <source>
        <dbReference type="RefSeq" id="XP_014503199.1"/>
    </source>
</evidence>
<dbReference type="PANTHER" id="PTHR24559">
    <property type="entry name" value="TRANSPOSON TY3-I GAG-POL POLYPROTEIN"/>
    <property type="match status" value="1"/>
</dbReference>
<name>A0A1S3UB53_VIGRR</name>
<reference evidence="1" key="1">
    <citation type="journal article" date="2014" name="Nat. Commun.">
        <title>Genome sequence of mungbean and insights into evolution within Vigna species.</title>
        <authorList>
            <person name="Kang Y.J."/>
            <person name="Kim S.K."/>
            <person name="Kim M.Y."/>
            <person name="Lestari P."/>
            <person name="Kim K.H."/>
            <person name="Ha B.K."/>
            <person name="Jun T.H."/>
            <person name="Hwang W.J."/>
            <person name="Lee T."/>
            <person name="Lee J."/>
            <person name="Shim S."/>
            <person name="Yoon M.Y."/>
            <person name="Jang Y.E."/>
            <person name="Han K.S."/>
            <person name="Taeprayoon P."/>
            <person name="Yoon N."/>
            <person name="Somta P."/>
            <person name="Tanya P."/>
            <person name="Kim K.S."/>
            <person name="Gwag J.G."/>
            <person name="Moon J.K."/>
            <person name="Lee Y.H."/>
            <person name="Park B.S."/>
            <person name="Bombarely A."/>
            <person name="Doyle J.J."/>
            <person name="Jackson S.A."/>
            <person name="Schafleitner R."/>
            <person name="Srinives P."/>
            <person name="Varshney R.K."/>
            <person name="Lee S.H."/>
        </authorList>
    </citation>
    <scope>NUCLEOTIDE SEQUENCE [LARGE SCALE GENOMIC DNA]</scope>
    <source>
        <strain evidence="1">cv. VC1973A</strain>
    </source>
</reference>
<dbReference type="Gene3D" id="3.10.10.10">
    <property type="entry name" value="HIV Type 1 Reverse Transcriptase, subunit A, domain 1"/>
    <property type="match status" value="1"/>
</dbReference>
<sequence>MIMPLHEQLLGFVGERLDIRDYVDLKMSLGTKKNAREIKVRFLLVEVNTSYNVLLGRLCLNAFGAIMSTPHLTLKYPSEHERSEVAMAELDPRTNTEDQVEPSGELQPFRLGKEDQDTMMGRGLTNVQAQELVSKKKRRLGAEKRRVADEEVHKLLEAGFIREIKYTTWLANVIMVKKSNDKWRMCMDFNDLKKACPKDTYLLPIIDALVDGVSRYEVFSFLDVYSGYNQIPMYCPDS</sequence>
<dbReference type="Proteomes" id="UP000087766">
    <property type="component" value="Chromosome 6"/>
</dbReference>
<keyword evidence="1" id="KW-1185">Reference proteome</keyword>
<gene>
    <name evidence="2" type="primary">LOC106763532</name>
</gene>
<dbReference type="KEGG" id="vra:106763532"/>
<accession>A0A1S3UB53</accession>
<protein>
    <submittedName>
        <fullName evidence="2">Uncharacterized protein LOC106763532</fullName>
    </submittedName>
</protein>
<dbReference type="InterPro" id="IPR043502">
    <property type="entry name" value="DNA/RNA_pol_sf"/>
</dbReference>
<organism evidence="1 2">
    <name type="scientific">Vigna radiata var. radiata</name>
    <name type="common">Mung bean</name>
    <name type="synonym">Phaseolus aureus</name>
    <dbReference type="NCBI Taxonomy" id="3916"/>
    <lineage>
        <taxon>Eukaryota</taxon>
        <taxon>Viridiplantae</taxon>
        <taxon>Streptophyta</taxon>
        <taxon>Embryophyta</taxon>
        <taxon>Tracheophyta</taxon>
        <taxon>Spermatophyta</taxon>
        <taxon>Magnoliopsida</taxon>
        <taxon>eudicotyledons</taxon>
        <taxon>Gunneridae</taxon>
        <taxon>Pentapetalae</taxon>
        <taxon>rosids</taxon>
        <taxon>fabids</taxon>
        <taxon>Fabales</taxon>
        <taxon>Fabaceae</taxon>
        <taxon>Papilionoideae</taxon>
        <taxon>50 kb inversion clade</taxon>
        <taxon>NPAAA clade</taxon>
        <taxon>indigoferoid/millettioid clade</taxon>
        <taxon>Phaseoleae</taxon>
        <taxon>Vigna</taxon>
    </lineage>
</organism>
<reference evidence="2" key="2">
    <citation type="submission" date="2025-08" db="UniProtKB">
        <authorList>
            <consortium name="RefSeq"/>
        </authorList>
    </citation>
    <scope>IDENTIFICATION</scope>
    <source>
        <tissue evidence="2">Leaf</tissue>
    </source>
</reference>
<dbReference type="AlphaFoldDB" id="A0A1S3UB53"/>
<evidence type="ECO:0000313" key="1">
    <source>
        <dbReference type="Proteomes" id="UP000087766"/>
    </source>
</evidence>
<dbReference type="InterPro" id="IPR043128">
    <property type="entry name" value="Rev_trsase/Diguanyl_cyclase"/>
</dbReference>
<dbReference type="OrthoDB" id="1420897at2759"/>
<dbReference type="SUPFAM" id="SSF56672">
    <property type="entry name" value="DNA/RNA polymerases"/>
    <property type="match status" value="1"/>
</dbReference>
<dbReference type="Gene3D" id="3.30.70.270">
    <property type="match status" value="1"/>
</dbReference>
<proteinExistence type="predicted"/>